<dbReference type="EMBL" id="JABUMX010000002">
    <property type="protein sequence ID" value="NTS31424.1"/>
    <property type="molecule type" value="Genomic_DNA"/>
</dbReference>
<evidence type="ECO:0000313" key="1">
    <source>
        <dbReference type="EMBL" id="NTS31424.1"/>
    </source>
</evidence>
<evidence type="ECO:0000313" key="2">
    <source>
        <dbReference type="Proteomes" id="UP000550508"/>
    </source>
</evidence>
<sequence>MALAAGAFSLGGCVSNTPAPENMARNTQQTAPADLQVACANAATQKFGADHASVLPVSSSALDGGKYQIILEAKGQRSTCLIDQTGQVLSLEKM</sequence>
<gene>
    <name evidence="1" type="ORF">HQ945_09185</name>
</gene>
<comment type="caution">
    <text evidence="1">The sequence shown here is derived from an EMBL/GenBank/DDBJ whole genome shotgun (WGS) entry which is preliminary data.</text>
</comment>
<reference evidence="1 2" key="1">
    <citation type="submission" date="2020-05" db="EMBL/GenBank/DDBJ databases">
        <authorList>
            <person name="Kim M.K."/>
        </authorList>
    </citation>
    <scope>NUCLEOTIDE SEQUENCE [LARGE SCALE GENOMIC DNA]</scope>
    <source>
        <strain evidence="1 2">BT25</strain>
    </source>
</reference>
<evidence type="ECO:0008006" key="3">
    <source>
        <dbReference type="Google" id="ProtNLM"/>
    </source>
</evidence>
<dbReference type="AlphaFoldDB" id="A0A849VQZ5"/>
<keyword evidence="2" id="KW-1185">Reference proteome</keyword>
<proteinExistence type="predicted"/>
<protein>
    <recommendedName>
        <fullName evidence="3">Lipoprotein</fullName>
    </recommendedName>
</protein>
<dbReference type="Proteomes" id="UP000550508">
    <property type="component" value="Unassembled WGS sequence"/>
</dbReference>
<name>A0A849VQZ5_9HYPH</name>
<accession>A0A849VQZ5</accession>
<organism evidence="1 2">
    <name type="scientific">Phyllobacterium pellucidum</name>
    <dbReference type="NCBI Taxonomy" id="2740464"/>
    <lineage>
        <taxon>Bacteria</taxon>
        <taxon>Pseudomonadati</taxon>
        <taxon>Pseudomonadota</taxon>
        <taxon>Alphaproteobacteria</taxon>
        <taxon>Hyphomicrobiales</taxon>
        <taxon>Phyllobacteriaceae</taxon>
        <taxon>Phyllobacterium</taxon>
    </lineage>
</organism>